<evidence type="ECO:0000313" key="2">
    <source>
        <dbReference type="EMBL" id="KAK3319816.1"/>
    </source>
</evidence>
<sequence length="269" mass="28134">MSTHVSGQGSVTGRASSSSNALGTALPSSTSQCDTWIGIEVIYMMEITEICPEGATIKVTETITECVATMTRSICQTSATNYPCYPCIMGSPASSEDTATVTVTSCSASTEATVTITVQLCSTCTTSTYIGTVPGYTPGGPCHDCTSYQPTSSSPPSPTVETINETATATVIDSTDCTESDTPPPTNSPEAPSLAQHSESKPHTSSPEPTTTDNTPNLHYRKHSTAPRANGQYHRSPIAYVRCAKLIRDASGAAARGLFVPAAARRFNE</sequence>
<accession>A0AAE0M562</accession>
<dbReference type="Proteomes" id="UP001286456">
    <property type="component" value="Unassembled WGS sequence"/>
</dbReference>
<name>A0AAE0M562_9PEZI</name>
<dbReference type="AlphaFoldDB" id="A0AAE0M562"/>
<reference evidence="2" key="2">
    <citation type="submission" date="2023-06" db="EMBL/GenBank/DDBJ databases">
        <authorList>
            <consortium name="Lawrence Berkeley National Laboratory"/>
            <person name="Haridas S."/>
            <person name="Hensen N."/>
            <person name="Bonometti L."/>
            <person name="Westerberg I."/>
            <person name="Brannstrom I.O."/>
            <person name="Guillou S."/>
            <person name="Cros-Aarteil S."/>
            <person name="Calhoun S."/>
            <person name="Kuo A."/>
            <person name="Mondo S."/>
            <person name="Pangilinan J."/>
            <person name="Riley R."/>
            <person name="Labutti K."/>
            <person name="Andreopoulos B."/>
            <person name="Lipzen A."/>
            <person name="Chen C."/>
            <person name="Yanf M."/>
            <person name="Daum C."/>
            <person name="Ng V."/>
            <person name="Clum A."/>
            <person name="Steindorff A."/>
            <person name="Ohm R."/>
            <person name="Martin F."/>
            <person name="Silar P."/>
            <person name="Natvig D."/>
            <person name="Lalanne C."/>
            <person name="Gautier V."/>
            <person name="Ament-Velasquez S.L."/>
            <person name="Kruys A."/>
            <person name="Hutchinson M.I."/>
            <person name="Powell A.J."/>
            <person name="Barry K."/>
            <person name="Miller A.N."/>
            <person name="Grigoriev I.V."/>
            <person name="Debuchy R."/>
            <person name="Gladieux P."/>
            <person name="Thoren M.H."/>
            <person name="Johannesson H."/>
        </authorList>
    </citation>
    <scope>NUCLEOTIDE SEQUENCE</scope>
    <source>
        <strain evidence="2">SMH4131-1</strain>
    </source>
</reference>
<evidence type="ECO:0000313" key="3">
    <source>
        <dbReference type="Proteomes" id="UP001286456"/>
    </source>
</evidence>
<feature type="region of interest" description="Disordered" evidence="1">
    <location>
        <begin position="1"/>
        <end position="30"/>
    </location>
</feature>
<organism evidence="2 3">
    <name type="scientific">Cercophora scortea</name>
    <dbReference type="NCBI Taxonomy" id="314031"/>
    <lineage>
        <taxon>Eukaryota</taxon>
        <taxon>Fungi</taxon>
        <taxon>Dikarya</taxon>
        <taxon>Ascomycota</taxon>
        <taxon>Pezizomycotina</taxon>
        <taxon>Sordariomycetes</taxon>
        <taxon>Sordariomycetidae</taxon>
        <taxon>Sordariales</taxon>
        <taxon>Lasiosphaeriaceae</taxon>
        <taxon>Cercophora</taxon>
    </lineage>
</organism>
<feature type="region of interest" description="Disordered" evidence="1">
    <location>
        <begin position="171"/>
        <end position="231"/>
    </location>
</feature>
<feature type="compositionally biased region" description="Polar residues" evidence="1">
    <location>
        <begin position="203"/>
        <end position="217"/>
    </location>
</feature>
<reference evidence="2" key="1">
    <citation type="journal article" date="2023" name="Mol. Phylogenet. Evol.">
        <title>Genome-scale phylogeny and comparative genomics of the fungal order Sordariales.</title>
        <authorList>
            <person name="Hensen N."/>
            <person name="Bonometti L."/>
            <person name="Westerberg I."/>
            <person name="Brannstrom I.O."/>
            <person name="Guillou S."/>
            <person name="Cros-Aarteil S."/>
            <person name="Calhoun S."/>
            <person name="Haridas S."/>
            <person name="Kuo A."/>
            <person name="Mondo S."/>
            <person name="Pangilinan J."/>
            <person name="Riley R."/>
            <person name="LaButti K."/>
            <person name="Andreopoulos B."/>
            <person name="Lipzen A."/>
            <person name="Chen C."/>
            <person name="Yan M."/>
            <person name="Daum C."/>
            <person name="Ng V."/>
            <person name="Clum A."/>
            <person name="Steindorff A."/>
            <person name="Ohm R.A."/>
            <person name="Martin F."/>
            <person name="Silar P."/>
            <person name="Natvig D.O."/>
            <person name="Lalanne C."/>
            <person name="Gautier V."/>
            <person name="Ament-Velasquez S.L."/>
            <person name="Kruys A."/>
            <person name="Hutchinson M.I."/>
            <person name="Powell A.J."/>
            <person name="Barry K."/>
            <person name="Miller A.N."/>
            <person name="Grigoriev I.V."/>
            <person name="Debuchy R."/>
            <person name="Gladieux P."/>
            <person name="Hiltunen Thoren M."/>
            <person name="Johannesson H."/>
        </authorList>
    </citation>
    <scope>NUCLEOTIDE SEQUENCE</scope>
    <source>
        <strain evidence="2">SMH4131-1</strain>
    </source>
</reference>
<comment type="caution">
    <text evidence="2">The sequence shown here is derived from an EMBL/GenBank/DDBJ whole genome shotgun (WGS) entry which is preliminary data.</text>
</comment>
<dbReference type="EMBL" id="JAUEPO010000006">
    <property type="protein sequence ID" value="KAK3319816.1"/>
    <property type="molecule type" value="Genomic_DNA"/>
</dbReference>
<protein>
    <submittedName>
        <fullName evidence="2">Uncharacterized protein</fullName>
    </submittedName>
</protein>
<gene>
    <name evidence="2" type="ORF">B0T19DRAFT_404369</name>
</gene>
<keyword evidence="3" id="KW-1185">Reference proteome</keyword>
<feature type="compositionally biased region" description="Polar residues" evidence="1">
    <location>
        <begin position="171"/>
        <end position="181"/>
    </location>
</feature>
<proteinExistence type="predicted"/>
<evidence type="ECO:0000256" key="1">
    <source>
        <dbReference type="SAM" id="MobiDB-lite"/>
    </source>
</evidence>